<evidence type="ECO:0000256" key="6">
    <source>
        <dbReference type="SAM" id="MobiDB-lite"/>
    </source>
</evidence>
<dbReference type="InterPro" id="IPR052181">
    <property type="entry name" value="5hmC_binding"/>
</dbReference>
<evidence type="ECO:0000256" key="4">
    <source>
        <dbReference type="ARBA" id="ARBA00022553"/>
    </source>
</evidence>
<dbReference type="Gene3D" id="3.10.590.10">
    <property type="entry name" value="ph1033 like domains"/>
    <property type="match status" value="1"/>
</dbReference>
<sequence length="234" mass="27252">MTLRPSKASMTTRYSQVFTQVLQVERKLHDKQSEVPPKSTKRSRGKDDQKTISSDSSARKLVYTHWLLKSEPDSRIENGVDMKFSFDDLKNRPNQTEHWDGVRNYQARNFLRDEIKEGHEVFFYHSNCKEPGIIGICQVVKSGYPDHTQFEKENPHFDSSSKHDNPKWYMVDVKYKSALDRFVSLSELKSIHMKHVKDGGPLQNMALFTRARLSVQPVSQDEWDFIINLSKTSL</sequence>
<dbReference type="Pfam" id="PF01878">
    <property type="entry name" value="EVE"/>
    <property type="match status" value="1"/>
</dbReference>
<protein>
    <recommendedName>
        <fullName evidence="3">Thymocyte nuclear protein 1</fullName>
    </recommendedName>
</protein>
<feature type="region of interest" description="Disordered" evidence="6">
    <location>
        <begin position="25"/>
        <end position="55"/>
    </location>
</feature>
<comment type="subcellular location">
    <subcellularLocation>
        <location evidence="2">Nucleus</location>
    </subcellularLocation>
</comment>
<dbReference type="GO" id="GO:0005634">
    <property type="term" value="C:nucleus"/>
    <property type="evidence" value="ECO:0007669"/>
    <property type="project" value="UniProtKB-SubCell"/>
</dbReference>
<dbReference type="InterPro" id="IPR015947">
    <property type="entry name" value="PUA-like_sf"/>
</dbReference>
<keyword evidence="5" id="KW-0539">Nucleus</keyword>
<evidence type="ECO:0000256" key="1">
    <source>
        <dbReference type="ARBA" id="ARBA00002530"/>
    </source>
</evidence>
<dbReference type="PANTHER" id="PTHR14087">
    <property type="entry name" value="THYMOCYTE NUCLEAR PROTEIN 1"/>
    <property type="match status" value="1"/>
</dbReference>
<accession>A0A2T7PKU9</accession>
<dbReference type="Proteomes" id="UP000245119">
    <property type="component" value="Linkage Group LG3"/>
</dbReference>
<name>A0A2T7PKU9_POMCA</name>
<proteinExistence type="predicted"/>
<dbReference type="FunFam" id="3.10.590.10:FF:000003">
    <property type="entry name" value="Thymocyte nuclear protein 1"/>
    <property type="match status" value="1"/>
</dbReference>
<evidence type="ECO:0000256" key="5">
    <source>
        <dbReference type="ARBA" id="ARBA00023242"/>
    </source>
</evidence>
<evidence type="ECO:0000313" key="8">
    <source>
        <dbReference type="EMBL" id="PVD34024.1"/>
    </source>
</evidence>
<evidence type="ECO:0000256" key="2">
    <source>
        <dbReference type="ARBA" id="ARBA00004123"/>
    </source>
</evidence>
<dbReference type="EMBL" id="PZQS01000003">
    <property type="protein sequence ID" value="PVD34024.1"/>
    <property type="molecule type" value="Genomic_DNA"/>
</dbReference>
<organism evidence="8 9">
    <name type="scientific">Pomacea canaliculata</name>
    <name type="common">Golden apple snail</name>
    <dbReference type="NCBI Taxonomy" id="400727"/>
    <lineage>
        <taxon>Eukaryota</taxon>
        <taxon>Metazoa</taxon>
        <taxon>Spiralia</taxon>
        <taxon>Lophotrochozoa</taxon>
        <taxon>Mollusca</taxon>
        <taxon>Gastropoda</taxon>
        <taxon>Caenogastropoda</taxon>
        <taxon>Architaenioglossa</taxon>
        <taxon>Ampullarioidea</taxon>
        <taxon>Ampullariidae</taxon>
        <taxon>Pomacea</taxon>
    </lineage>
</organism>
<dbReference type="AlphaFoldDB" id="A0A2T7PKU9"/>
<dbReference type="CDD" id="cd21133">
    <property type="entry name" value="EVE"/>
    <property type="match status" value="1"/>
</dbReference>
<comment type="caution">
    <text evidence="8">The sequence shown here is derived from an EMBL/GenBank/DDBJ whole genome shotgun (WGS) entry which is preliminary data.</text>
</comment>
<evidence type="ECO:0000313" key="9">
    <source>
        <dbReference type="Proteomes" id="UP000245119"/>
    </source>
</evidence>
<reference evidence="8 9" key="1">
    <citation type="submission" date="2018-04" db="EMBL/GenBank/DDBJ databases">
        <title>The genome of golden apple snail Pomacea canaliculata provides insight into stress tolerance and invasive adaptation.</title>
        <authorList>
            <person name="Liu C."/>
            <person name="Liu B."/>
            <person name="Ren Y."/>
            <person name="Zhang Y."/>
            <person name="Wang H."/>
            <person name="Li S."/>
            <person name="Jiang F."/>
            <person name="Yin L."/>
            <person name="Zhang G."/>
            <person name="Qian W."/>
            <person name="Fan W."/>
        </authorList>
    </citation>
    <scope>NUCLEOTIDE SEQUENCE [LARGE SCALE GENOMIC DNA]</scope>
    <source>
        <strain evidence="8">SZHN2017</strain>
        <tissue evidence="8">Muscle</tissue>
    </source>
</reference>
<dbReference type="OrthoDB" id="41445at2759"/>
<keyword evidence="9" id="KW-1185">Reference proteome</keyword>
<dbReference type="STRING" id="400727.A0A2T7PKU9"/>
<dbReference type="SUPFAM" id="SSF88697">
    <property type="entry name" value="PUA domain-like"/>
    <property type="match status" value="1"/>
</dbReference>
<dbReference type="InterPro" id="IPR047197">
    <property type="entry name" value="THYN1-like_EVE"/>
</dbReference>
<evidence type="ECO:0000256" key="3">
    <source>
        <dbReference type="ARBA" id="ARBA00014654"/>
    </source>
</evidence>
<keyword evidence="4" id="KW-0597">Phosphoprotein</keyword>
<dbReference type="InterPro" id="IPR002740">
    <property type="entry name" value="EVE_domain"/>
</dbReference>
<comment type="function">
    <text evidence="1">Specifically binds 5-hydroxymethylcytosine (5hmC), suggesting that it acts as a specific reader of 5hmC.</text>
</comment>
<dbReference type="PANTHER" id="PTHR14087:SF7">
    <property type="entry name" value="THYMOCYTE NUCLEAR PROTEIN 1"/>
    <property type="match status" value="1"/>
</dbReference>
<feature type="domain" description="EVE" evidence="7">
    <location>
        <begin position="65"/>
        <end position="228"/>
    </location>
</feature>
<evidence type="ECO:0000259" key="7">
    <source>
        <dbReference type="Pfam" id="PF01878"/>
    </source>
</evidence>
<gene>
    <name evidence="8" type="ORF">C0Q70_05286</name>
</gene>